<evidence type="ECO:0000259" key="1">
    <source>
        <dbReference type="PROSITE" id="PS50181"/>
    </source>
</evidence>
<dbReference type="Pfam" id="PF07735">
    <property type="entry name" value="FBA_2"/>
    <property type="match status" value="1"/>
</dbReference>
<dbReference type="InParanoid" id="E3NBM6"/>
<dbReference type="CTD" id="9812476"/>
<dbReference type="HOGENOM" id="CLU_1070559_0_0_1"/>
<protein>
    <recommendedName>
        <fullName evidence="1">F-box domain-containing protein</fullName>
    </recommendedName>
</protein>
<feature type="domain" description="F-box" evidence="1">
    <location>
        <begin position="4"/>
        <end position="48"/>
    </location>
</feature>
<evidence type="ECO:0000313" key="2">
    <source>
        <dbReference type="EMBL" id="EFO91994.1"/>
    </source>
</evidence>
<evidence type="ECO:0000313" key="3">
    <source>
        <dbReference type="Proteomes" id="UP000008281"/>
    </source>
</evidence>
<dbReference type="GeneID" id="9812476"/>
<dbReference type="EMBL" id="DS268586">
    <property type="protein sequence ID" value="EFO91994.1"/>
    <property type="molecule type" value="Genomic_DNA"/>
</dbReference>
<dbReference type="OMA" id="HKRANEY"/>
<dbReference type="Proteomes" id="UP000008281">
    <property type="component" value="Unassembled WGS sequence"/>
</dbReference>
<dbReference type="AlphaFoldDB" id="E3NBM6"/>
<reference evidence="2" key="1">
    <citation type="submission" date="2007-07" db="EMBL/GenBank/DDBJ databases">
        <title>PCAP assembly of the Caenorhabditis remanei genome.</title>
        <authorList>
            <consortium name="The Caenorhabditis remanei Sequencing Consortium"/>
            <person name="Wilson R.K."/>
        </authorList>
    </citation>
    <scope>NUCLEOTIDE SEQUENCE [LARGE SCALE GENOMIC DNA]</scope>
    <source>
        <strain evidence="2">PB4641</strain>
    </source>
</reference>
<dbReference type="PANTHER" id="PTHR21503">
    <property type="entry name" value="F-BOX-CONTAINING HYPOTHETICAL PROTEIN C.ELEGANS"/>
    <property type="match status" value="1"/>
</dbReference>
<dbReference type="PROSITE" id="PS50181">
    <property type="entry name" value="FBOX"/>
    <property type="match status" value="1"/>
</dbReference>
<accession>E3NBM6</accession>
<gene>
    <name evidence="2" type="ORF">CRE_10608</name>
</gene>
<dbReference type="KEGG" id="crq:GCK72_011336"/>
<dbReference type="InterPro" id="IPR001810">
    <property type="entry name" value="F-box_dom"/>
</dbReference>
<dbReference type="RefSeq" id="XP_003094194.2">
    <property type="nucleotide sequence ID" value="XM_003094146.2"/>
</dbReference>
<proteinExistence type="predicted"/>
<keyword evidence="3" id="KW-1185">Reference proteome</keyword>
<dbReference type="OrthoDB" id="5910818at2759"/>
<organism evidence="3">
    <name type="scientific">Caenorhabditis remanei</name>
    <name type="common">Caenorhabditis vulgaris</name>
    <dbReference type="NCBI Taxonomy" id="31234"/>
    <lineage>
        <taxon>Eukaryota</taxon>
        <taxon>Metazoa</taxon>
        <taxon>Ecdysozoa</taxon>
        <taxon>Nematoda</taxon>
        <taxon>Chromadorea</taxon>
        <taxon>Rhabditida</taxon>
        <taxon>Rhabditina</taxon>
        <taxon>Rhabditomorpha</taxon>
        <taxon>Rhabditoidea</taxon>
        <taxon>Rhabditidae</taxon>
        <taxon>Peloderinae</taxon>
        <taxon>Caenorhabditis</taxon>
    </lineage>
</organism>
<dbReference type="STRING" id="31234.E3NBM6"/>
<dbReference type="PANTHER" id="PTHR21503:SF8">
    <property type="entry name" value="F-BOX ASSOCIATED DOMAIN-CONTAINING PROTEIN-RELATED"/>
    <property type="match status" value="1"/>
</dbReference>
<dbReference type="InterPro" id="IPR012885">
    <property type="entry name" value="F-box_Sdz-33"/>
</dbReference>
<sequence length="260" mass="30981">MATPLPLLRLPWLAMQAVFDTMDLLEIFRISQTSKRTHRFIKMFLSRRNFILTAKFACPFTLEARCREHRCYGICMKLLSEYNFPIITKEITIYAGLFKICKVLLVVERPTLAPRAVKLFQSLNLNIDSIVVNLHKRANEYYQEMIELSRVAKNLEIFSDPTKKFKLPISAKPFQFDTLKLFHAEWVTRYYLTNLFINCKELYMENCQLSYSDYLMFFKQWIKESRLEIAKIHMKEERNFSPMFKQLKATPVNKIKHYGK</sequence>
<name>E3NBM6_CAERE</name>
<dbReference type="Pfam" id="PF00646">
    <property type="entry name" value="F-box"/>
    <property type="match status" value="1"/>
</dbReference>